<protein>
    <submittedName>
        <fullName evidence="2">SJCHGC02196 protein</fullName>
    </submittedName>
</protein>
<dbReference type="EMBL" id="AY808638">
    <property type="protein sequence ID" value="AAX24527.2"/>
    <property type="molecule type" value="mRNA"/>
</dbReference>
<organism evidence="2">
    <name type="scientific">Schistosoma japonicum</name>
    <name type="common">Blood fluke</name>
    <dbReference type="NCBI Taxonomy" id="6182"/>
    <lineage>
        <taxon>Eukaryota</taxon>
        <taxon>Metazoa</taxon>
        <taxon>Spiralia</taxon>
        <taxon>Lophotrochozoa</taxon>
        <taxon>Platyhelminthes</taxon>
        <taxon>Trematoda</taxon>
        <taxon>Digenea</taxon>
        <taxon>Strigeidida</taxon>
        <taxon>Schistosomatoidea</taxon>
        <taxon>Schistosomatidae</taxon>
        <taxon>Schistosoma</taxon>
    </lineage>
</organism>
<proteinExistence type="evidence at transcript level"/>
<accession>Q5C747</accession>
<keyword evidence="1" id="KW-1133">Transmembrane helix</keyword>
<sequence>RLVGWLVITRKLYIGSLQMLSVSNPLVLARRNYGLLAFRFADHSKASIVYSTMLSLLSAPAGLIVIYYAYKNEKHHREKMKGKVEFIPTYPREIRKLPWGNGKTGFTDNILKSLSVKPPHEIAVPRLADLFTFTLCSL</sequence>
<dbReference type="AlphaFoldDB" id="Q5C747"/>
<feature type="non-terminal residue" evidence="2">
    <location>
        <position position="1"/>
    </location>
</feature>
<feature type="transmembrane region" description="Helical" evidence="1">
    <location>
        <begin position="48"/>
        <end position="70"/>
    </location>
</feature>
<evidence type="ECO:0000313" key="2">
    <source>
        <dbReference type="EMBL" id="AAX24527.2"/>
    </source>
</evidence>
<evidence type="ECO:0000256" key="1">
    <source>
        <dbReference type="SAM" id="Phobius"/>
    </source>
</evidence>
<keyword evidence="1" id="KW-0472">Membrane</keyword>
<keyword evidence="1" id="KW-0812">Transmembrane</keyword>
<name>Q5C747_SCHJA</name>
<reference evidence="2" key="1">
    <citation type="journal article" date="2006" name="PLoS Pathog.">
        <title>New perspectives on host-parasite interplay by comparative transcriptomic and proteomic analyses of Schistosoma japonicum.</title>
        <authorList>
            <person name="Liu F."/>
            <person name="Lu J."/>
            <person name="Hu W."/>
            <person name="Wang S.Y."/>
            <person name="Cui S.J."/>
            <person name="Chi M."/>
            <person name="Yan Q."/>
            <person name="Wang X.R."/>
            <person name="Song H.D."/>
            <person name="Xu X.N."/>
            <person name="Wang J.J."/>
            <person name="Zhang X.L."/>
            <person name="Zhang X."/>
            <person name="Wang Z.Q."/>
            <person name="Xue C.L."/>
            <person name="Brindley P.J."/>
            <person name="McManus D.P."/>
            <person name="Yang P.Y."/>
            <person name="Feng Z."/>
            <person name="Chen Z."/>
            <person name="Han Z.G."/>
        </authorList>
    </citation>
    <scope>NUCLEOTIDE SEQUENCE</scope>
</reference>